<proteinExistence type="predicted"/>
<organism evidence="1">
    <name type="scientific">Faucicola osloensis</name>
    <name type="common">Moraxella osloensis</name>
    <dbReference type="NCBI Taxonomy" id="34062"/>
    <lineage>
        <taxon>Bacteria</taxon>
        <taxon>Pseudomonadati</taxon>
        <taxon>Pseudomonadota</taxon>
        <taxon>Gammaproteobacteria</taxon>
        <taxon>Moraxellales</taxon>
        <taxon>Moraxellaceae</taxon>
        <taxon>Faucicola</taxon>
    </lineage>
</organism>
<sequence length="91" mass="10245">MVVFNFFYYSIAEGNACEHEGILTATKNPNILAYRNKHDDGVVSGCLESQKTYKIQAITIDPKTKQVTKLKIIDGKYMNGIYTKIKPVDAK</sequence>
<name>A0AA91JAA1_FAUOS</name>
<comment type="caution">
    <text evidence="1">The sequence shown here is derived from an EMBL/GenBank/DDBJ whole genome shotgun (WGS) entry which is preliminary data.</text>
</comment>
<dbReference type="AlphaFoldDB" id="A0AA91JAA1"/>
<accession>A0AA91JAA1</accession>
<evidence type="ECO:0000313" key="1">
    <source>
        <dbReference type="EMBL" id="OBX65628.1"/>
    </source>
</evidence>
<dbReference type="EMBL" id="LZMT01000007">
    <property type="protein sequence ID" value="OBX65628.1"/>
    <property type="molecule type" value="Genomic_DNA"/>
</dbReference>
<protein>
    <submittedName>
        <fullName evidence="1">Uncharacterized protein</fullName>
    </submittedName>
</protein>
<gene>
    <name evidence="1" type="ORF">A9299_07945</name>
</gene>
<reference evidence="1" key="1">
    <citation type="submission" date="2016-06" db="EMBL/GenBank/DDBJ databases">
        <title>Draft genome of Moraxella osloensis CCUG 67237.</title>
        <authorList>
            <person name="Salva-Serra F."/>
            <person name="Engstrom-Jakobsson H."/>
            <person name="Thorell K."/>
            <person name="Gonzales-Siles L."/>
            <person name="Karlsson R."/>
            <person name="Boulund F."/>
            <person name="Engstrand L."/>
            <person name="Kristiansson E."/>
            <person name="Moore E."/>
        </authorList>
    </citation>
    <scope>NUCLEOTIDE SEQUENCE [LARGE SCALE GENOMIC DNA]</scope>
    <source>
        <strain evidence="1">CCUG 67237</strain>
    </source>
</reference>